<reference evidence="1 2" key="1">
    <citation type="journal article" date="2005" name="Nat. Biotechnol.">
        <title>Genome sequence of the chlorinated compound-respiring bacterium Dehalococcoides species strain CBDB1.</title>
        <authorList>
            <person name="Kube M."/>
            <person name="Beck A."/>
            <person name="Zinder S.H."/>
            <person name="Kuhl H."/>
            <person name="Reinhardt R."/>
            <person name="Adrian L."/>
        </authorList>
    </citation>
    <scope>NUCLEOTIDE SEQUENCE [LARGE SCALE GENOMIC DNA]</scope>
    <source>
        <strain evidence="1 2">CBDB1</strain>
    </source>
</reference>
<dbReference type="AlphaFoldDB" id="A0A916NVV6"/>
<protein>
    <submittedName>
        <fullName evidence="1">Uncharacterized protein</fullName>
    </submittedName>
</protein>
<organism evidence="1 2">
    <name type="scientific">Dehalococcoides mccartyi (strain CBDB1)</name>
    <dbReference type="NCBI Taxonomy" id="255470"/>
    <lineage>
        <taxon>Bacteria</taxon>
        <taxon>Bacillati</taxon>
        <taxon>Chloroflexota</taxon>
        <taxon>Dehalococcoidia</taxon>
        <taxon>Dehalococcoidales</taxon>
        <taxon>Dehalococcoidaceae</taxon>
        <taxon>Dehalococcoides</taxon>
    </lineage>
</organism>
<proteinExistence type="predicted"/>
<evidence type="ECO:0000313" key="2">
    <source>
        <dbReference type="Proteomes" id="UP000000433"/>
    </source>
</evidence>
<accession>A0A916NVV6</accession>
<sequence length="45" mass="5509">MLVGIKLFLKFFYLFLHLHVHVSMCYRPKYNHNKKDFIPFHINAS</sequence>
<dbReference type="KEGG" id="deh:cbdbB29"/>
<evidence type="ECO:0000313" key="1">
    <source>
        <dbReference type="EMBL" id="CAI83413.1"/>
    </source>
</evidence>
<gene>
    <name evidence="1" type="ORF">cbdbB29</name>
</gene>
<keyword evidence="2" id="KW-1185">Reference proteome</keyword>
<dbReference type="Proteomes" id="UP000000433">
    <property type="component" value="Chromosome"/>
</dbReference>
<name>A0A916NVV6_DEHMC</name>
<dbReference type="EMBL" id="AJ965256">
    <property type="protein sequence ID" value="CAI83413.1"/>
    <property type="molecule type" value="Genomic_DNA"/>
</dbReference>